<gene>
    <name evidence="1" type="ORF">CPELLU_LOCUS17890</name>
</gene>
<evidence type="ECO:0000313" key="2">
    <source>
        <dbReference type="Proteomes" id="UP000789759"/>
    </source>
</evidence>
<feature type="non-terminal residue" evidence="1">
    <location>
        <position position="1"/>
    </location>
</feature>
<proteinExistence type="predicted"/>
<protein>
    <submittedName>
        <fullName evidence="1">22677_t:CDS:1</fullName>
    </submittedName>
</protein>
<dbReference type="AlphaFoldDB" id="A0A9N9PA02"/>
<dbReference type="OrthoDB" id="2406354at2759"/>
<evidence type="ECO:0000313" key="1">
    <source>
        <dbReference type="EMBL" id="CAG8803358.1"/>
    </source>
</evidence>
<sequence length="46" mass="5602">ARLLVDKNAHYPKTPVNFEEQKFYSQVLFYFTHKYEDEISMLAYVQ</sequence>
<accession>A0A9N9PA02</accession>
<dbReference type="EMBL" id="CAJVQA010032579">
    <property type="protein sequence ID" value="CAG8803358.1"/>
    <property type="molecule type" value="Genomic_DNA"/>
</dbReference>
<reference evidence="1" key="1">
    <citation type="submission" date="2021-06" db="EMBL/GenBank/DDBJ databases">
        <authorList>
            <person name="Kallberg Y."/>
            <person name="Tangrot J."/>
            <person name="Rosling A."/>
        </authorList>
    </citation>
    <scope>NUCLEOTIDE SEQUENCE</scope>
    <source>
        <strain evidence="1">FL966</strain>
    </source>
</reference>
<organism evidence="1 2">
    <name type="scientific">Cetraspora pellucida</name>
    <dbReference type="NCBI Taxonomy" id="1433469"/>
    <lineage>
        <taxon>Eukaryota</taxon>
        <taxon>Fungi</taxon>
        <taxon>Fungi incertae sedis</taxon>
        <taxon>Mucoromycota</taxon>
        <taxon>Glomeromycotina</taxon>
        <taxon>Glomeromycetes</taxon>
        <taxon>Diversisporales</taxon>
        <taxon>Gigasporaceae</taxon>
        <taxon>Cetraspora</taxon>
    </lineage>
</organism>
<name>A0A9N9PA02_9GLOM</name>
<dbReference type="Proteomes" id="UP000789759">
    <property type="component" value="Unassembled WGS sequence"/>
</dbReference>
<keyword evidence="2" id="KW-1185">Reference proteome</keyword>
<comment type="caution">
    <text evidence="1">The sequence shown here is derived from an EMBL/GenBank/DDBJ whole genome shotgun (WGS) entry which is preliminary data.</text>
</comment>